<evidence type="ECO:0000256" key="8">
    <source>
        <dbReference type="ARBA" id="ARBA00022741"/>
    </source>
</evidence>
<gene>
    <name evidence="18" type="ORF">Sant_1239</name>
</gene>
<comment type="subcellular location">
    <subcellularLocation>
        <location evidence="2">Cell membrane</location>
        <topology evidence="2">Multi-pass membrane protein</topology>
    </subcellularLocation>
</comment>
<dbReference type="InterPro" id="IPR003594">
    <property type="entry name" value="HATPase_dom"/>
</dbReference>
<keyword evidence="4" id="KW-1003">Cell membrane</keyword>
<keyword evidence="5" id="KW-0597">Phosphoprotein</keyword>
<evidence type="ECO:0000256" key="10">
    <source>
        <dbReference type="ARBA" id="ARBA00022840"/>
    </source>
</evidence>
<dbReference type="Pfam" id="PF00512">
    <property type="entry name" value="HisKA"/>
    <property type="match status" value="1"/>
</dbReference>
<dbReference type="SMART" id="SM00387">
    <property type="entry name" value="HATPase_c"/>
    <property type="match status" value="1"/>
</dbReference>
<comment type="catalytic activity">
    <reaction evidence="1">
        <text>ATP + protein L-histidine = ADP + protein N-phospho-L-histidine.</text>
        <dbReference type="EC" id="2.7.13.3"/>
    </reaction>
</comment>
<evidence type="ECO:0000256" key="6">
    <source>
        <dbReference type="ARBA" id="ARBA00022679"/>
    </source>
</evidence>
<keyword evidence="13 15" id="KW-0472">Membrane</keyword>
<keyword evidence="8" id="KW-0547">Nucleotide-binding</keyword>
<evidence type="ECO:0000256" key="13">
    <source>
        <dbReference type="ARBA" id="ARBA00023136"/>
    </source>
</evidence>
<dbReference type="InterPro" id="IPR005467">
    <property type="entry name" value="His_kinase_dom"/>
</dbReference>
<dbReference type="PRINTS" id="PR00344">
    <property type="entry name" value="BCTRLSENSOR"/>
</dbReference>
<dbReference type="GO" id="GO:0005524">
    <property type="term" value="F:ATP binding"/>
    <property type="evidence" value="ECO:0007669"/>
    <property type="project" value="UniProtKB-KW"/>
</dbReference>
<dbReference type="EMBL" id="CP006569">
    <property type="protein sequence ID" value="AHF76307.1"/>
    <property type="molecule type" value="Genomic_DNA"/>
</dbReference>
<dbReference type="InterPro" id="IPR050398">
    <property type="entry name" value="HssS/ArlS-like"/>
</dbReference>
<feature type="transmembrane region" description="Helical" evidence="15">
    <location>
        <begin position="182"/>
        <end position="201"/>
    </location>
</feature>
<evidence type="ECO:0000256" key="12">
    <source>
        <dbReference type="ARBA" id="ARBA00023012"/>
    </source>
</evidence>
<dbReference type="InterPro" id="IPR003661">
    <property type="entry name" value="HisK_dim/P_dom"/>
</dbReference>
<keyword evidence="19" id="KW-1185">Reference proteome</keyword>
<organism evidence="18 19">
    <name type="scientific">Sodalis praecaptivus</name>
    <dbReference type="NCBI Taxonomy" id="1239307"/>
    <lineage>
        <taxon>Bacteria</taxon>
        <taxon>Pseudomonadati</taxon>
        <taxon>Pseudomonadota</taxon>
        <taxon>Gammaproteobacteria</taxon>
        <taxon>Enterobacterales</taxon>
        <taxon>Bruguierivoracaceae</taxon>
        <taxon>Sodalis</taxon>
    </lineage>
</organism>
<dbReference type="HOGENOM" id="CLU_000445_89_27_6"/>
<evidence type="ECO:0000259" key="16">
    <source>
        <dbReference type="PROSITE" id="PS50109"/>
    </source>
</evidence>
<dbReference type="GO" id="GO:0000155">
    <property type="term" value="F:phosphorelay sensor kinase activity"/>
    <property type="evidence" value="ECO:0007669"/>
    <property type="project" value="InterPro"/>
</dbReference>
<evidence type="ECO:0000256" key="7">
    <source>
        <dbReference type="ARBA" id="ARBA00022692"/>
    </source>
</evidence>
<evidence type="ECO:0000256" key="2">
    <source>
        <dbReference type="ARBA" id="ARBA00004651"/>
    </source>
</evidence>
<dbReference type="PANTHER" id="PTHR45528">
    <property type="entry name" value="SENSOR HISTIDINE KINASE CPXA"/>
    <property type="match status" value="1"/>
</dbReference>
<name>W0HUU6_9GAMM</name>
<feature type="domain" description="Histidine kinase" evidence="16">
    <location>
        <begin position="262"/>
        <end position="474"/>
    </location>
</feature>
<evidence type="ECO:0000256" key="5">
    <source>
        <dbReference type="ARBA" id="ARBA00022553"/>
    </source>
</evidence>
<dbReference type="InterPro" id="IPR036890">
    <property type="entry name" value="HATPase_C_sf"/>
</dbReference>
<dbReference type="SMART" id="SM00388">
    <property type="entry name" value="HisKA"/>
    <property type="match status" value="1"/>
</dbReference>
<dbReference type="Gene3D" id="1.10.8.500">
    <property type="entry name" value="HAMP domain in histidine kinase"/>
    <property type="match status" value="1"/>
</dbReference>
<dbReference type="Pfam" id="PF00672">
    <property type="entry name" value="HAMP"/>
    <property type="match status" value="1"/>
</dbReference>
<keyword evidence="10" id="KW-0067">ATP-binding</keyword>
<dbReference type="CDD" id="cd00075">
    <property type="entry name" value="HATPase"/>
    <property type="match status" value="1"/>
</dbReference>
<protein>
    <recommendedName>
        <fullName evidence="3">histidine kinase</fullName>
        <ecNumber evidence="3">2.7.13.3</ecNumber>
    </recommendedName>
</protein>
<feature type="transmembrane region" description="Helical" evidence="15">
    <location>
        <begin position="12"/>
        <end position="33"/>
    </location>
</feature>
<evidence type="ECO:0000256" key="4">
    <source>
        <dbReference type="ARBA" id="ARBA00022475"/>
    </source>
</evidence>
<dbReference type="AlphaFoldDB" id="W0HUU6"/>
<dbReference type="Gene3D" id="3.30.565.10">
    <property type="entry name" value="Histidine kinase-like ATPase, C-terminal domain"/>
    <property type="match status" value="1"/>
</dbReference>
<accession>W0HUU6</accession>
<keyword evidence="12" id="KW-0902">Two-component regulatory system</keyword>
<dbReference type="GO" id="GO:0005886">
    <property type="term" value="C:plasma membrane"/>
    <property type="evidence" value="ECO:0007669"/>
    <property type="project" value="UniProtKB-SubCell"/>
</dbReference>
<evidence type="ECO:0000256" key="9">
    <source>
        <dbReference type="ARBA" id="ARBA00022777"/>
    </source>
</evidence>
<dbReference type="SUPFAM" id="SSF47384">
    <property type="entry name" value="Homodimeric domain of signal transducing histidine kinase"/>
    <property type="match status" value="1"/>
</dbReference>
<evidence type="ECO:0000259" key="17">
    <source>
        <dbReference type="PROSITE" id="PS50885"/>
    </source>
</evidence>
<dbReference type="RefSeq" id="WP_038668305.1">
    <property type="nucleotide sequence ID" value="NZ_CP006569.1"/>
</dbReference>
<reference evidence="18 19" key="1">
    <citation type="journal article" date="2014" name="Genome Biol. Evol.">
        <title>Genome degeneration and adaptation in a nascent stage of symbiosis.</title>
        <authorList>
            <person name="Oakeson K.F."/>
            <person name="Gil R."/>
            <person name="Clayton A.L."/>
            <person name="Dunn D.M."/>
            <person name="von Niederhausern A.C."/>
            <person name="Hamil C."/>
            <person name="Aoyagi A."/>
            <person name="Duval B."/>
            <person name="Baca A."/>
            <person name="Silva F.J."/>
            <person name="Vallier A."/>
            <person name="Jackson D.G."/>
            <person name="Latorre A."/>
            <person name="Weiss R.B."/>
            <person name="Heddi A."/>
            <person name="Moya A."/>
            <person name="Dale C."/>
        </authorList>
    </citation>
    <scope>NUCLEOTIDE SEQUENCE [LARGE SCALE GENOMIC DNA]</scope>
    <source>
        <strain evidence="18 19">HS1</strain>
    </source>
</reference>
<sequence length="474" mass="52619">MRIPGRLFWKILLGFWLIFLLITQALWVGFILYGNRHEPPEESIARRFIRLQMVSAESALKTGGLPALQALMAQWPDGEQTLLVAKPLTPADSKPGAAAENAAFFADKGIRPATPAGDEEAGAPPQRGPSGNSALPPLESIANRQVTAADGRQYLLRYDFESLRRQYHNGHRSNILNMPSPLFWLGMTVGLLFSLLLAWNLTRPMRQLRRAFARVSLGDLTVRLFPVMRRRHDEITEVAKDFDAMAERLQVLVAAREALLHDISHELRTPLARLQLAIGLAHQNPANVETSLARIKQEAERLDRMVGELLALSRAEHQGMLAEEYFDLLGLVEAVVNDARYEAQLTRVTITLTAQQPADYTVKGNAEMMRRAVENIVRNALRFSLPGQEIAVKLAVEDRLLTISVADQGPGIAEEKLSSIFDPFVRVNSPQSGKGYGLGLAITRKVLLAHGGSVDAHNGREGGLQIYLRLPHWQ</sequence>
<dbReference type="Pfam" id="PF02518">
    <property type="entry name" value="HATPase_c"/>
    <property type="match status" value="1"/>
</dbReference>
<evidence type="ECO:0000256" key="11">
    <source>
        <dbReference type="ARBA" id="ARBA00022989"/>
    </source>
</evidence>
<dbReference type="SMART" id="SM00304">
    <property type="entry name" value="HAMP"/>
    <property type="match status" value="1"/>
</dbReference>
<evidence type="ECO:0000313" key="19">
    <source>
        <dbReference type="Proteomes" id="UP000019028"/>
    </source>
</evidence>
<feature type="region of interest" description="Disordered" evidence="14">
    <location>
        <begin position="114"/>
        <end position="137"/>
    </location>
</feature>
<dbReference type="InterPro" id="IPR004358">
    <property type="entry name" value="Sig_transdc_His_kin-like_C"/>
</dbReference>
<keyword evidence="9 18" id="KW-0418">Kinase</keyword>
<dbReference type="SUPFAM" id="SSF158472">
    <property type="entry name" value="HAMP domain-like"/>
    <property type="match status" value="1"/>
</dbReference>
<evidence type="ECO:0000313" key="18">
    <source>
        <dbReference type="EMBL" id="AHF76307.1"/>
    </source>
</evidence>
<dbReference type="Proteomes" id="UP000019028">
    <property type="component" value="Chromosome"/>
</dbReference>
<dbReference type="InterPro" id="IPR036097">
    <property type="entry name" value="HisK_dim/P_sf"/>
</dbReference>
<proteinExistence type="predicted"/>
<evidence type="ECO:0000256" key="15">
    <source>
        <dbReference type="SAM" id="Phobius"/>
    </source>
</evidence>
<dbReference type="EC" id="2.7.13.3" evidence="3"/>
<dbReference type="PANTHER" id="PTHR45528:SF1">
    <property type="entry name" value="SENSOR HISTIDINE KINASE CPXA"/>
    <property type="match status" value="1"/>
</dbReference>
<dbReference type="PROSITE" id="PS50885">
    <property type="entry name" value="HAMP"/>
    <property type="match status" value="1"/>
</dbReference>
<dbReference type="OrthoDB" id="9804645at2"/>
<dbReference type="PATRIC" id="fig|1239307.3.peg.1337"/>
<evidence type="ECO:0000256" key="3">
    <source>
        <dbReference type="ARBA" id="ARBA00012438"/>
    </source>
</evidence>
<evidence type="ECO:0000256" key="1">
    <source>
        <dbReference type="ARBA" id="ARBA00000085"/>
    </source>
</evidence>
<dbReference type="Gene3D" id="1.10.287.130">
    <property type="match status" value="1"/>
</dbReference>
<dbReference type="InterPro" id="IPR003660">
    <property type="entry name" value="HAMP_dom"/>
</dbReference>
<keyword evidence="6" id="KW-0808">Transferase</keyword>
<dbReference type="CDD" id="cd00082">
    <property type="entry name" value="HisKA"/>
    <property type="match status" value="1"/>
</dbReference>
<dbReference type="KEGG" id="sod:Sant_1239"/>
<feature type="domain" description="HAMP" evidence="17">
    <location>
        <begin position="199"/>
        <end position="254"/>
    </location>
</feature>
<evidence type="ECO:0000256" key="14">
    <source>
        <dbReference type="SAM" id="MobiDB-lite"/>
    </source>
</evidence>
<dbReference type="CDD" id="cd06225">
    <property type="entry name" value="HAMP"/>
    <property type="match status" value="1"/>
</dbReference>
<keyword evidence="7 15" id="KW-0812">Transmembrane</keyword>
<keyword evidence="11 15" id="KW-1133">Transmembrane helix</keyword>
<dbReference type="PROSITE" id="PS50109">
    <property type="entry name" value="HIS_KIN"/>
    <property type="match status" value="1"/>
</dbReference>
<dbReference type="SUPFAM" id="SSF55874">
    <property type="entry name" value="ATPase domain of HSP90 chaperone/DNA topoisomerase II/histidine kinase"/>
    <property type="match status" value="1"/>
</dbReference>